<dbReference type="VEuPathDB" id="VectorBase:PPAI009132"/>
<feature type="region of interest" description="Disordered" evidence="1">
    <location>
        <begin position="99"/>
        <end position="177"/>
    </location>
</feature>
<dbReference type="SUPFAM" id="SSF57716">
    <property type="entry name" value="Glucocorticoid receptor-like (DNA-binding domain)"/>
    <property type="match status" value="1"/>
</dbReference>
<dbReference type="PROSITE" id="PS00028">
    <property type="entry name" value="ZINC_FINGER_C2H2_1"/>
    <property type="match status" value="1"/>
</dbReference>
<evidence type="ECO:0000313" key="3">
    <source>
        <dbReference type="Proteomes" id="UP000092462"/>
    </source>
</evidence>
<dbReference type="Proteomes" id="UP000092462">
    <property type="component" value="Unassembled WGS sequence"/>
</dbReference>
<name>A0A1B0DL92_PHLPP</name>
<dbReference type="AlphaFoldDB" id="A0A1B0DL92"/>
<dbReference type="SMART" id="SM00868">
    <property type="entry name" value="zf-AD"/>
    <property type="match status" value="1"/>
</dbReference>
<protein>
    <submittedName>
        <fullName evidence="2">Uncharacterized protein</fullName>
    </submittedName>
</protein>
<dbReference type="EnsemblMetazoa" id="PPAI009132-RA">
    <property type="protein sequence ID" value="PPAI009132-PA"/>
    <property type="gene ID" value="PPAI009132"/>
</dbReference>
<dbReference type="InterPro" id="IPR036236">
    <property type="entry name" value="Znf_C2H2_sf"/>
</dbReference>
<evidence type="ECO:0000256" key="1">
    <source>
        <dbReference type="SAM" id="MobiDB-lite"/>
    </source>
</evidence>
<organism evidence="2 3">
    <name type="scientific">Phlebotomus papatasi</name>
    <name type="common">Sandfly</name>
    <dbReference type="NCBI Taxonomy" id="29031"/>
    <lineage>
        <taxon>Eukaryota</taxon>
        <taxon>Metazoa</taxon>
        <taxon>Ecdysozoa</taxon>
        <taxon>Arthropoda</taxon>
        <taxon>Hexapoda</taxon>
        <taxon>Insecta</taxon>
        <taxon>Pterygota</taxon>
        <taxon>Neoptera</taxon>
        <taxon>Endopterygota</taxon>
        <taxon>Diptera</taxon>
        <taxon>Nematocera</taxon>
        <taxon>Psychodoidea</taxon>
        <taxon>Psychodidae</taxon>
        <taxon>Phlebotomus</taxon>
        <taxon>Phlebotomus</taxon>
    </lineage>
</organism>
<dbReference type="PROSITE" id="PS50157">
    <property type="entry name" value="ZINC_FINGER_C2H2_2"/>
    <property type="match status" value="1"/>
</dbReference>
<feature type="compositionally biased region" description="Basic and acidic residues" evidence="1">
    <location>
        <begin position="126"/>
        <end position="142"/>
    </location>
</feature>
<feature type="region of interest" description="Disordered" evidence="1">
    <location>
        <begin position="316"/>
        <end position="339"/>
    </location>
</feature>
<accession>A0A1B0DL92</accession>
<dbReference type="GO" id="GO:0008270">
    <property type="term" value="F:zinc ion binding"/>
    <property type="evidence" value="ECO:0007669"/>
    <property type="project" value="UniProtKB-UniRule"/>
</dbReference>
<dbReference type="VEuPathDB" id="VectorBase:PPAPM1_001873"/>
<feature type="compositionally biased region" description="Low complexity" evidence="1">
    <location>
        <begin position="143"/>
        <end position="155"/>
    </location>
</feature>
<dbReference type="PROSITE" id="PS51915">
    <property type="entry name" value="ZAD"/>
    <property type="match status" value="1"/>
</dbReference>
<dbReference type="GO" id="GO:0005634">
    <property type="term" value="C:nucleus"/>
    <property type="evidence" value="ECO:0007669"/>
    <property type="project" value="InterPro"/>
</dbReference>
<dbReference type="SUPFAM" id="SSF57667">
    <property type="entry name" value="beta-beta-alpha zinc fingers"/>
    <property type="match status" value="1"/>
</dbReference>
<dbReference type="PANTHER" id="PTHR39942">
    <property type="entry name" value="BCDNA.LD26519-RELATED"/>
    <property type="match status" value="1"/>
</dbReference>
<reference evidence="2" key="1">
    <citation type="submission" date="2022-08" db="UniProtKB">
        <authorList>
            <consortium name="EnsemblMetazoa"/>
        </authorList>
    </citation>
    <scope>IDENTIFICATION</scope>
    <source>
        <strain evidence="2">Israel</strain>
    </source>
</reference>
<dbReference type="EMBL" id="AJVK01016343">
    <property type="status" value="NOT_ANNOTATED_CDS"/>
    <property type="molecule type" value="Genomic_DNA"/>
</dbReference>
<evidence type="ECO:0000313" key="2">
    <source>
        <dbReference type="EnsemblMetazoa" id="PPAI009132-PA"/>
    </source>
</evidence>
<keyword evidence="3" id="KW-1185">Reference proteome</keyword>
<dbReference type="PANTHER" id="PTHR39942:SF1">
    <property type="entry name" value="BCDNA.LD26519-RELATED"/>
    <property type="match status" value="1"/>
</dbReference>
<dbReference type="Gene3D" id="3.40.1800.20">
    <property type="match status" value="1"/>
</dbReference>
<dbReference type="Pfam" id="PF07776">
    <property type="entry name" value="zf-AD"/>
    <property type="match status" value="1"/>
</dbReference>
<proteinExistence type="predicted"/>
<dbReference type="InterPro" id="IPR013087">
    <property type="entry name" value="Znf_C2H2_type"/>
</dbReference>
<dbReference type="InterPro" id="IPR012934">
    <property type="entry name" value="Znf_AD"/>
</dbReference>
<dbReference type="EMBL" id="AJVK01016344">
    <property type="status" value="NOT_ANNOTATED_CDS"/>
    <property type="molecule type" value="Genomic_DNA"/>
</dbReference>
<sequence>MEGSETMGIKRGCRLCLAPDNECVSIFATAAADREALAMKIQACVNIKVHQSDSLSSRICHACISYLNSWQSFKNRCYAAQRQQKTWLVIQLQRQLSNSHNQDVADAKKRRFSPSEVDDQQVAGKRTRETSPDEDFYPEKQPKSSSVSTSQRPSVAESETFIKQEPKDEEEQEGPVTVNMELDPSQFLADNDSEEEYQNDTAHNDEGPPILTSLGLTHINHVNPYNYLATDLEEYDQDMEDGDSSLNFSGGLPGQMRRKPQPSIPARCQICQMKFSNRANARRHERNIHGIKISAENGDITVMPKPPPLTMMPKRPGDQQQVGNGGHVSGSASIASGDDIKPTMPILKKPSKPPPEVFDYTKPEKYRHLLTENKLSFIRRNLKFLGQYQDMKCKCCDKEYSTYKTFMSHMRKRFLSLPRN</sequence>